<keyword evidence="3 6" id="KW-0812">Transmembrane</keyword>
<feature type="transmembrane region" description="Helical" evidence="6">
    <location>
        <begin position="162"/>
        <end position="183"/>
    </location>
</feature>
<dbReference type="PANTHER" id="PTHR11266:SF80">
    <property type="entry name" value="PEROXISOMAL MEMBRANE PROTEIN 2"/>
    <property type="match status" value="1"/>
</dbReference>
<feature type="transmembrane region" description="Helical" evidence="6">
    <location>
        <begin position="190"/>
        <end position="208"/>
    </location>
</feature>
<comment type="similarity">
    <text evidence="2 6">Belongs to the peroxisomal membrane protein PXMP2/4 family.</text>
</comment>
<evidence type="ECO:0000256" key="3">
    <source>
        <dbReference type="ARBA" id="ARBA00022692"/>
    </source>
</evidence>
<proteinExistence type="inferred from homology"/>
<evidence type="ECO:0000313" key="7">
    <source>
        <dbReference type="EMBL" id="CAK7234260.1"/>
    </source>
</evidence>
<comment type="subcellular location">
    <subcellularLocation>
        <location evidence="1">Membrane</location>
        <topology evidence="1">Multi-pass membrane protein</topology>
    </subcellularLocation>
</comment>
<evidence type="ECO:0008006" key="9">
    <source>
        <dbReference type="Google" id="ProtNLM"/>
    </source>
</evidence>
<sequence length="211" mass="23895">MRSHMTAAVVQATTLGAASNILAQFISAYRGSSGSDGHHRSASPIAFIDMPQLLRFVIFALLTAPMNYKFQQLLEYAFPAHGNGRRMVQFRHRHRDIDLERLEKEREKNSPPRFDWKNTMAKWFLDCISLGTFINTAAFLIIMGVLKGQSVGQIGVNLRNELAPIIFAGYRVWPFASFISFTCLPLERRIAWLSLVGLLWGVYMSTVAERV</sequence>
<accession>A0ABP0CTH1</accession>
<dbReference type="EMBL" id="CAWUHD010000132">
    <property type="protein sequence ID" value="CAK7234260.1"/>
    <property type="molecule type" value="Genomic_DNA"/>
</dbReference>
<dbReference type="Pfam" id="PF04117">
    <property type="entry name" value="Mpv17_PMP22"/>
    <property type="match status" value="1"/>
</dbReference>
<feature type="transmembrane region" description="Helical" evidence="6">
    <location>
        <begin position="123"/>
        <end position="142"/>
    </location>
</feature>
<gene>
    <name evidence="7" type="ORF">SEUCBS140593_008882</name>
</gene>
<evidence type="ECO:0000256" key="4">
    <source>
        <dbReference type="ARBA" id="ARBA00022989"/>
    </source>
</evidence>
<comment type="caution">
    <text evidence="7">The sequence shown here is derived from an EMBL/GenBank/DDBJ whole genome shotgun (WGS) entry which is preliminary data.</text>
</comment>
<evidence type="ECO:0000256" key="5">
    <source>
        <dbReference type="ARBA" id="ARBA00023136"/>
    </source>
</evidence>
<keyword evidence="8" id="KW-1185">Reference proteome</keyword>
<dbReference type="PANTHER" id="PTHR11266">
    <property type="entry name" value="PEROXISOMAL MEMBRANE PROTEIN 2, PXMP2 MPV17"/>
    <property type="match status" value="1"/>
</dbReference>
<evidence type="ECO:0000256" key="1">
    <source>
        <dbReference type="ARBA" id="ARBA00004141"/>
    </source>
</evidence>
<dbReference type="InterPro" id="IPR007248">
    <property type="entry name" value="Mpv17_PMP22"/>
</dbReference>
<keyword evidence="5 6" id="KW-0472">Membrane</keyword>
<evidence type="ECO:0000256" key="2">
    <source>
        <dbReference type="ARBA" id="ARBA00006824"/>
    </source>
</evidence>
<evidence type="ECO:0000313" key="8">
    <source>
        <dbReference type="Proteomes" id="UP001642482"/>
    </source>
</evidence>
<evidence type="ECO:0000256" key="6">
    <source>
        <dbReference type="RuleBase" id="RU363053"/>
    </source>
</evidence>
<keyword evidence="4 6" id="KW-1133">Transmembrane helix</keyword>
<reference evidence="7 8" key="1">
    <citation type="submission" date="2024-01" db="EMBL/GenBank/DDBJ databases">
        <authorList>
            <person name="Allen C."/>
            <person name="Tagirdzhanova G."/>
        </authorList>
    </citation>
    <scope>NUCLEOTIDE SEQUENCE [LARGE SCALE GENOMIC DNA]</scope>
</reference>
<dbReference type="Proteomes" id="UP001642482">
    <property type="component" value="Unassembled WGS sequence"/>
</dbReference>
<organism evidence="7 8">
    <name type="scientific">Sporothrix eucalyptigena</name>
    <dbReference type="NCBI Taxonomy" id="1812306"/>
    <lineage>
        <taxon>Eukaryota</taxon>
        <taxon>Fungi</taxon>
        <taxon>Dikarya</taxon>
        <taxon>Ascomycota</taxon>
        <taxon>Pezizomycotina</taxon>
        <taxon>Sordariomycetes</taxon>
        <taxon>Sordariomycetidae</taxon>
        <taxon>Ophiostomatales</taxon>
        <taxon>Ophiostomataceae</taxon>
        <taxon>Sporothrix</taxon>
    </lineage>
</organism>
<name>A0ABP0CTH1_9PEZI</name>
<protein>
    <recommendedName>
        <fullName evidence="9">Integral membrane protein, Mpv17/PMP22 family</fullName>
    </recommendedName>
</protein>